<proteinExistence type="predicted"/>
<dbReference type="GO" id="GO:0016491">
    <property type="term" value="F:oxidoreductase activity"/>
    <property type="evidence" value="ECO:0007669"/>
    <property type="project" value="InterPro"/>
</dbReference>
<dbReference type="InterPro" id="IPR023753">
    <property type="entry name" value="FAD/NAD-binding_dom"/>
</dbReference>
<feature type="non-terminal residue" evidence="2">
    <location>
        <position position="223"/>
    </location>
</feature>
<dbReference type="AlphaFoldDB" id="X1M7K4"/>
<gene>
    <name evidence="2" type="ORF">S06H3_20779</name>
</gene>
<organism evidence="2">
    <name type="scientific">marine sediment metagenome</name>
    <dbReference type="NCBI Taxonomy" id="412755"/>
    <lineage>
        <taxon>unclassified sequences</taxon>
        <taxon>metagenomes</taxon>
        <taxon>ecological metagenomes</taxon>
    </lineage>
</organism>
<comment type="caution">
    <text evidence="2">The sequence shown here is derived from an EMBL/GenBank/DDBJ whole genome shotgun (WGS) entry which is preliminary data.</text>
</comment>
<reference evidence="2" key="1">
    <citation type="journal article" date="2014" name="Front. Microbiol.">
        <title>High frequency of phylogenetically diverse reductive dehalogenase-homologous genes in deep subseafloor sedimentary metagenomes.</title>
        <authorList>
            <person name="Kawai M."/>
            <person name="Futagami T."/>
            <person name="Toyoda A."/>
            <person name="Takaki Y."/>
            <person name="Nishi S."/>
            <person name="Hori S."/>
            <person name="Arai W."/>
            <person name="Tsubouchi T."/>
            <person name="Morono Y."/>
            <person name="Uchiyama I."/>
            <person name="Ito T."/>
            <person name="Fujiyama A."/>
            <person name="Inagaki F."/>
            <person name="Takami H."/>
        </authorList>
    </citation>
    <scope>NUCLEOTIDE SEQUENCE</scope>
    <source>
        <strain evidence="2">Expedition CK06-06</strain>
    </source>
</reference>
<dbReference type="SUPFAM" id="SSF51971">
    <property type="entry name" value="Nucleotide-binding domain"/>
    <property type="match status" value="1"/>
</dbReference>
<protein>
    <recommendedName>
        <fullName evidence="1">FAD/NAD(P)-binding domain-containing protein</fullName>
    </recommendedName>
</protein>
<dbReference type="Gene3D" id="3.50.50.60">
    <property type="entry name" value="FAD/NAD(P)-binding domain"/>
    <property type="match status" value="2"/>
</dbReference>
<dbReference type="PANTHER" id="PTHR42783:SF3">
    <property type="entry name" value="GLUTAMATE SYNTHASE [NADPH] SMALL CHAIN-RELATED"/>
    <property type="match status" value="1"/>
</dbReference>
<name>X1M7K4_9ZZZZ</name>
<dbReference type="EMBL" id="BARV01010812">
    <property type="protein sequence ID" value="GAI02349.1"/>
    <property type="molecule type" value="Genomic_DNA"/>
</dbReference>
<evidence type="ECO:0000259" key="1">
    <source>
        <dbReference type="Pfam" id="PF07992"/>
    </source>
</evidence>
<feature type="domain" description="FAD/NAD(P)-binding" evidence="1">
    <location>
        <begin position="23"/>
        <end position="216"/>
    </location>
</feature>
<dbReference type="InterPro" id="IPR036188">
    <property type="entry name" value="FAD/NAD-bd_sf"/>
</dbReference>
<sequence length="223" mass="24078">MADYELRVGREKATHIEKTKEEKVAIVGSGPAGLACAYDLVREGYPVTVFEAAPEAGGLLRYGIPDYRLPAEVVDNEVSYIKELGVKIKTNTPVKNLEDVFNQGYEAVFLATGAETSMQMNIPNEDAKGVIHALRFLKQAHSGVKIDLGDRVAVIGGGNAAVDAARVAHRLGAKEVSIVYRRSRAEMPAVKTEVDEAEREGVKLHILAAPVRVLTQNGQLTGI</sequence>
<evidence type="ECO:0000313" key="2">
    <source>
        <dbReference type="EMBL" id="GAI02349.1"/>
    </source>
</evidence>
<dbReference type="Pfam" id="PF07992">
    <property type="entry name" value="Pyr_redox_2"/>
    <property type="match status" value="1"/>
</dbReference>
<dbReference type="PANTHER" id="PTHR42783">
    <property type="entry name" value="GLUTAMATE SYNTHASE [NADPH] SMALL CHAIN"/>
    <property type="match status" value="1"/>
</dbReference>
<accession>X1M7K4</accession>
<dbReference type="PRINTS" id="PR00419">
    <property type="entry name" value="ADXRDTASE"/>
</dbReference>